<keyword evidence="9 11" id="KW-0501">Molybdenum cofactor biosynthesis</keyword>
<dbReference type="PANTHER" id="PTHR10192:SF5">
    <property type="entry name" value="GEPHYRIN"/>
    <property type="match status" value="1"/>
</dbReference>
<dbReference type="InterPro" id="IPR038987">
    <property type="entry name" value="MoeA-like"/>
</dbReference>
<dbReference type="GO" id="GO:0061599">
    <property type="term" value="F:molybdopterin molybdotransferase activity"/>
    <property type="evidence" value="ECO:0007669"/>
    <property type="project" value="UniProtKB-UniRule"/>
</dbReference>
<keyword evidence="8 11" id="KW-0460">Magnesium</keyword>
<dbReference type="Gene3D" id="2.40.340.10">
    <property type="entry name" value="MoeA, C-terminal, domain IV"/>
    <property type="match status" value="1"/>
</dbReference>
<accession>A0A450TQQ6</accession>
<comment type="pathway">
    <text evidence="3 11">Cofactor biosynthesis; molybdopterin biosynthesis.</text>
</comment>
<dbReference type="UniPathway" id="UPA00344"/>
<organism evidence="13">
    <name type="scientific">Candidatus Kentrum sp. FW</name>
    <dbReference type="NCBI Taxonomy" id="2126338"/>
    <lineage>
        <taxon>Bacteria</taxon>
        <taxon>Pseudomonadati</taxon>
        <taxon>Pseudomonadota</taxon>
        <taxon>Gammaproteobacteria</taxon>
        <taxon>Candidatus Kentrum</taxon>
    </lineage>
</organism>
<dbReference type="GO" id="GO:0006777">
    <property type="term" value="P:Mo-molybdopterin cofactor biosynthetic process"/>
    <property type="evidence" value="ECO:0007669"/>
    <property type="project" value="UniProtKB-UniRule"/>
</dbReference>
<evidence type="ECO:0000256" key="6">
    <source>
        <dbReference type="ARBA" id="ARBA00022679"/>
    </source>
</evidence>
<dbReference type="FunFam" id="3.40.980.10:FF:000004">
    <property type="entry name" value="Molybdopterin molybdenumtransferase"/>
    <property type="match status" value="1"/>
</dbReference>
<dbReference type="Pfam" id="PF00994">
    <property type="entry name" value="MoCF_biosynth"/>
    <property type="match status" value="1"/>
</dbReference>
<evidence type="ECO:0000259" key="12">
    <source>
        <dbReference type="SMART" id="SM00852"/>
    </source>
</evidence>
<comment type="similarity">
    <text evidence="4 11">Belongs to the MoeA family.</text>
</comment>
<feature type="domain" description="MoaB/Mog" evidence="12">
    <location>
        <begin position="194"/>
        <end position="331"/>
    </location>
</feature>
<protein>
    <recommendedName>
        <fullName evidence="11">Molybdopterin molybdenumtransferase</fullName>
        <ecNumber evidence="11">2.10.1.1</ecNumber>
    </recommendedName>
</protein>
<name>A0A450TQQ6_9GAMM</name>
<dbReference type="SUPFAM" id="SSF63867">
    <property type="entry name" value="MoeA C-terminal domain-like"/>
    <property type="match status" value="1"/>
</dbReference>
<dbReference type="Gene3D" id="3.40.980.10">
    <property type="entry name" value="MoaB/Mog-like domain"/>
    <property type="match status" value="1"/>
</dbReference>
<dbReference type="Gene3D" id="2.170.190.11">
    <property type="entry name" value="Molybdopterin biosynthesis moea protein, domain 3"/>
    <property type="match status" value="1"/>
</dbReference>
<comment type="catalytic activity">
    <reaction evidence="10">
        <text>adenylyl-molybdopterin + molybdate = Mo-molybdopterin + AMP + H(+)</text>
        <dbReference type="Rhea" id="RHEA:35047"/>
        <dbReference type="ChEBI" id="CHEBI:15378"/>
        <dbReference type="ChEBI" id="CHEBI:36264"/>
        <dbReference type="ChEBI" id="CHEBI:62727"/>
        <dbReference type="ChEBI" id="CHEBI:71302"/>
        <dbReference type="ChEBI" id="CHEBI:456215"/>
        <dbReference type="EC" id="2.10.1.1"/>
    </reaction>
</comment>
<dbReference type="GO" id="GO:0046872">
    <property type="term" value="F:metal ion binding"/>
    <property type="evidence" value="ECO:0007669"/>
    <property type="project" value="UniProtKB-UniRule"/>
</dbReference>
<dbReference type="Pfam" id="PF03453">
    <property type="entry name" value="MoeA_N"/>
    <property type="match status" value="1"/>
</dbReference>
<dbReference type="InterPro" id="IPR005110">
    <property type="entry name" value="MoeA_linker/N"/>
</dbReference>
<dbReference type="NCBIfam" id="NF045515">
    <property type="entry name" value="Glp_gephyrin"/>
    <property type="match status" value="1"/>
</dbReference>
<dbReference type="InterPro" id="IPR005111">
    <property type="entry name" value="MoeA_C_domain_IV"/>
</dbReference>
<dbReference type="AlphaFoldDB" id="A0A450TQQ6"/>
<evidence type="ECO:0000256" key="5">
    <source>
        <dbReference type="ARBA" id="ARBA00022505"/>
    </source>
</evidence>
<dbReference type="GO" id="GO:0005829">
    <property type="term" value="C:cytosol"/>
    <property type="evidence" value="ECO:0007669"/>
    <property type="project" value="TreeGrafter"/>
</dbReference>
<dbReference type="InterPro" id="IPR008284">
    <property type="entry name" value="MoCF_biosynth_CS"/>
</dbReference>
<dbReference type="SMART" id="SM00852">
    <property type="entry name" value="MoCF_biosynth"/>
    <property type="match status" value="1"/>
</dbReference>
<dbReference type="Gene3D" id="3.90.105.10">
    <property type="entry name" value="Molybdopterin biosynthesis moea protein, domain 2"/>
    <property type="match status" value="1"/>
</dbReference>
<comment type="cofactor">
    <cofactor evidence="1 11">
        <name>Mg(2+)</name>
        <dbReference type="ChEBI" id="CHEBI:18420"/>
    </cofactor>
</comment>
<dbReference type="NCBIfam" id="TIGR00177">
    <property type="entry name" value="molyb_syn"/>
    <property type="match status" value="1"/>
</dbReference>
<dbReference type="SUPFAM" id="SSF63882">
    <property type="entry name" value="MoeA N-terminal region -like"/>
    <property type="match status" value="1"/>
</dbReference>
<evidence type="ECO:0000256" key="8">
    <source>
        <dbReference type="ARBA" id="ARBA00022842"/>
    </source>
</evidence>
<reference evidence="13" key="1">
    <citation type="submission" date="2019-02" db="EMBL/GenBank/DDBJ databases">
        <authorList>
            <person name="Gruber-Vodicka R. H."/>
            <person name="Seah K. B. B."/>
        </authorList>
    </citation>
    <scope>NUCLEOTIDE SEQUENCE</scope>
    <source>
        <strain evidence="13">BECK_BZ106</strain>
    </source>
</reference>
<dbReference type="EMBL" id="CAADFD010000187">
    <property type="protein sequence ID" value="VFJ70410.1"/>
    <property type="molecule type" value="Genomic_DNA"/>
</dbReference>
<evidence type="ECO:0000256" key="7">
    <source>
        <dbReference type="ARBA" id="ARBA00022723"/>
    </source>
</evidence>
<evidence type="ECO:0000256" key="11">
    <source>
        <dbReference type="RuleBase" id="RU365090"/>
    </source>
</evidence>
<evidence type="ECO:0000256" key="3">
    <source>
        <dbReference type="ARBA" id="ARBA00005046"/>
    </source>
</evidence>
<keyword evidence="7 11" id="KW-0479">Metal-binding</keyword>
<dbReference type="Pfam" id="PF03454">
    <property type="entry name" value="MoeA_C"/>
    <property type="match status" value="1"/>
</dbReference>
<evidence type="ECO:0000256" key="4">
    <source>
        <dbReference type="ARBA" id="ARBA00010763"/>
    </source>
</evidence>
<dbReference type="InterPro" id="IPR036425">
    <property type="entry name" value="MoaB/Mog-like_dom_sf"/>
</dbReference>
<keyword evidence="5 11" id="KW-0500">Molybdenum</keyword>
<dbReference type="PROSITE" id="PS01079">
    <property type="entry name" value="MOCF_BIOSYNTHESIS_2"/>
    <property type="match status" value="1"/>
</dbReference>
<dbReference type="InterPro" id="IPR036688">
    <property type="entry name" value="MoeA_C_domain_IV_sf"/>
</dbReference>
<comment type="function">
    <text evidence="2 11">Catalyzes the insertion of molybdate into adenylated molybdopterin with the concomitant release of AMP.</text>
</comment>
<sequence>MVNPTKPPRGTAQLSVSEARERIMREIGPIARTEPVDIRHALGRVLSQDVLAPFDVPPHINSAMDGYAVRSHDLSREDPRDLAIIGTAWAGRPYKGASVRAGQTVQVMTGAVMPAGADTVLMQEHIQRQGNTISIDPKQMPTWVKGQHIRAAGEDLPKGVLVLHAGRRILSADLGLLASLGIGRVEVRQRLKVALFCTGDELRSIGEPLEEGSIYDSNRYTLYGMLTRLGVEIHDLGIVPDQHAVIRETLIDASATADVVIGTGGVSVGDADYVKAVLQELGQVHFWKVAIKPGRPLAFGRIGTAQFFGLPGNPVAVMVGFYQFAQPALARMAGETDPVLAPTWRVPCTSRLSRKTGRTEFMRGVLETSPQGPTVRKTGTQGSGVLHSMSMANCFIVLPPDQGNVEPGTLVEVQPFSGLV</sequence>
<keyword evidence="6 11" id="KW-0808">Transferase</keyword>
<evidence type="ECO:0000256" key="10">
    <source>
        <dbReference type="ARBA" id="ARBA00047317"/>
    </source>
</evidence>
<evidence type="ECO:0000256" key="9">
    <source>
        <dbReference type="ARBA" id="ARBA00023150"/>
    </source>
</evidence>
<dbReference type="InterPro" id="IPR036135">
    <property type="entry name" value="MoeA_linker/N_sf"/>
</dbReference>
<dbReference type="CDD" id="cd00887">
    <property type="entry name" value="MoeA"/>
    <property type="match status" value="1"/>
</dbReference>
<evidence type="ECO:0000256" key="2">
    <source>
        <dbReference type="ARBA" id="ARBA00002901"/>
    </source>
</evidence>
<dbReference type="SUPFAM" id="SSF53218">
    <property type="entry name" value="Molybdenum cofactor biosynthesis proteins"/>
    <property type="match status" value="1"/>
</dbReference>
<evidence type="ECO:0000256" key="1">
    <source>
        <dbReference type="ARBA" id="ARBA00001946"/>
    </source>
</evidence>
<gene>
    <name evidence="13" type="ORF">BECKFW1821B_GA0114236_11873</name>
</gene>
<proteinExistence type="inferred from homology"/>
<evidence type="ECO:0000313" key="13">
    <source>
        <dbReference type="EMBL" id="VFJ70410.1"/>
    </source>
</evidence>
<dbReference type="EC" id="2.10.1.1" evidence="11"/>
<dbReference type="PANTHER" id="PTHR10192">
    <property type="entry name" value="MOLYBDOPTERIN BIOSYNTHESIS PROTEIN"/>
    <property type="match status" value="1"/>
</dbReference>
<dbReference type="InterPro" id="IPR001453">
    <property type="entry name" value="MoaB/Mog_dom"/>
</dbReference>